<protein>
    <submittedName>
        <fullName evidence="2">Uncharacterized protein</fullName>
    </submittedName>
</protein>
<accession>A0A5J4RGM4</accession>
<gene>
    <name evidence="2" type="ORF">EZS28_053251</name>
</gene>
<dbReference type="OrthoDB" id="9978173at2759"/>
<feature type="region of interest" description="Disordered" evidence="1">
    <location>
        <begin position="1"/>
        <end position="26"/>
    </location>
</feature>
<dbReference type="AlphaFoldDB" id="A0A5J4RGM4"/>
<evidence type="ECO:0000313" key="3">
    <source>
        <dbReference type="Proteomes" id="UP000324800"/>
    </source>
</evidence>
<dbReference type="Proteomes" id="UP000324800">
    <property type="component" value="Unassembled WGS sequence"/>
</dbReference>
<organism evidence="2 3">
    <name type="scientific">Streblomastix strix</name>
    <dbReference type="NCBI Taxonomy" id="222440"/>
    <lineage>
        <taxon>Eukaryota</taxon>
        <taxon>Metamonada</taxon>
        <taxon>Preaxostyla</taxon>
        <taxon>Oxymonadida</taxon>
        <taxon>Streblomastigidae</taxon>
        <taxon>Streblomastix</taxon>
    </lineage>
</organism>
<evidence type="ECO:0000256" key="1">
    <source>
        <dbReference type="SAM" id="MobiDB-lite"/>
    </source>
</evidence>
<comment type="caution">
    <text evidence="2">The sequence shown here is derived from an EMBL/GenBank/DDBJ whole genome shotgun (WGS) entry which is preliminary data.</text>
</comment>
<dbReference type="EMBL" id="SNRW01042368">
    <property type="protein sequence ID" value="KAA6332644.1"/>
    <property type="molecule type" value="Genomic_DNA"/>
</dbReference>
<feature type="non-terminal residue" evidence="2">
    <location>
        <position position="1"/>
    </location>
</feature>
<evidence type="ECO:0000313" key="2">
    <source>
        <dbReference type="EMBL" id="KAA6332644.1"/>
    </source>
</evidence>
<name>A0A5J4RGM4_9EUKA</name>
<reference evidence="2 3" key="1">
    <citation type="submission" date="2019-03" db="EMBL/GenBank/DDBJ databases">
        <title>Single cell metagenomics reveals metabolic interactions within the superorganism composed of flagellate Streblomastix strix and complex community of Bacteroidetes bacteria on its surface.</title>
        <authorList>
            <person name="Treitli S.C."/>
            <person name="Kolisko M."/>
            <person name="Husnik F."/>
            <person name="Keeling P."/>
            <person name="Hampl V."/>
        </authorList>
    </citation>
    <scope>NUCLEOTIDE SEQUENCE [LARGE SCALE GENOMIC DNA]</scope>
    <source>
        <strain evidence="2">ST1C</strain>
    </source>
</reference>
<sequence length="104" mass="11595">EEAKSIGVGQSLNKSQSKRGIDSQYTSGAQLDRIPSGLSKADVKLTWEMTGEIQNLVFYGGITAAYQNEDGSLEARNGWAVVDVGDDRMMEMRRLLEEKQFNDY</sequence>
<proteinExistence type="predicted"/>